<dbReference type="Proteomes" id="UP000050741">
    <property type="component" value="Unassembled WGS sequence"/>
</dbReference>
<keyword evidence="1" id="KW-0732">Signal</keyword>
<name>A0A183BT48_GLOPA</name>
<protein>
    <submittedName>
        <fullName evidence="3">Cupin_5 domain-containing protein</fullName>
    </submittedName>
</protein>
<reference evidence="2" key="2">
    <citation type="submission" date="2014-05" db="EMBL/GenBank/DDBJ databases">
        <title>The genome and life-stage specific transcriptomes of Globodera pallida elucidate key aspects of plant parasitism by a cyst nematode.</title>
        <authorList>
            <person name="Cotton J.A."/>
            <person name="Lilley C.J."/>
            <person name="Jones L.M."/>
            <person name="Kikuchi T."/>
            <person name="Reid A.J."/>
            <person name="Thorpe P."/>
            <person name="Tsai I.J."/>
            <person name="Beasley H."/>
            <person name="Blok V."/>
            <person name="Cock P.J.A."/>
            <person name="Van den Akker S.E."/>
            <person name="Holroyd N."/>
            <person name="Hunt M."/>
            <person name="Mantelin S."/>
            <person name="Naghra H."/>
            <person name="Pain A."/>
            <person name="Palomares-Rius J.E."/>
            <person name="Zarowiecki M."/>
            <person name="Berriman M."/>
            <person name="Jones J.T."/>
            <person name="Urwin P.E."/>
        </authorList>
    </citation>
    <scope>NUCLEOTIDE SEQUENCE [LARGE SCALE GENOMIC DNA]</scope>
    <source>
        <strain evidence="2">Lindley</strain>
    </source>
</reference>
<keyword evidence="2" id="KW-1185">Reference proteome</keyword>
<organism evidence="2 3">
    <name type="scientific">Globodera pallida</name>
    <name type="common">Potato cyst nematode worm</name>
    <name type="synonym">Heterodera pallida</name>
    <dbReference type="NCBI Taxonomy" id="36090"/>
    <lineage>
        <taxon>Eukaryota</taxon>
        <taxon>Metazoa</taxon>
        <taxon>Ecdysozoa</taxon>
        <taxon>Nematoda</taxon>
        <taxon>Chromadorea</taxon>
        <taxon>Rhabditida</taxon>
        <taxon>Tylenchina</taxon>
        <taxon>Tylenchomorpha</taxon>
        <taxon>Tylenchoidea</taxon>
        <taxon>Heteroderidae</taxon>
        <taxon>Heteroderinae</taxon>
        <taxon>Globodera</taxon>
    </lineage>
</organism>
<evidence type="ECO:0000313" key="2">
    <source>
        <dbReference type="Proteomes" id="UP000050741"/>
    </source>
</evidence>
<feature type="chain" id="PRO_5008146586" evidence="1">
    <location>
        <begin position="41"/>
        <end position="219"/>
    </location>
</feature>
<proteinExistence type="predicted"/>
<reference evidence="2" key="1">
    <citation type="submission" date="2013-12" db="EMBL/GenBank/DDBJ databases">
        <authorList>
            <person name="Aslett M."/>
        </authorList>
    </citation>
    <scope>NUCLEOTIDE SEQUENCE [LARGE SCALE GENOMIC DNA]</scope>
    <source>
        <strain evidence="2">Lindley</strain>
    </source>
</reference>
<reference evidence="3" key="3">
    <citation type="submission" date="2016-06" db="UniProtKB">
        <authorList>
            <consortium name="WormBaseParasite"/>
        </authorList>
    </citation>
    <scope>IDENTIFICATION</scope>
</reference>
<evidence type="ECO:0000313" key="3">
    <source>
        <dbReference type="WBParaSite" id="GPLIN_000378400"/>
    </source>
</evidence>
<sequence length="219" mass="25046">MDNSQKGREIGRRRRPFQLLLRSAGAVVLLLSAIAPSGNGGVSAPFYRNNYPPIDLRLLDWPLAERTAPTPERPFVPVECYTQLDRSFVSTDAIFRLNNSLQLRHRACMLRVPTATRLTVHDMHTTNRKTYATVLAGSLQVYMPLKTAYIHEGQKDNYGPWHIPCQQAYLVFNARGAGIEWVEFRLDDETEADRELSDPKDCVAEVLVNYVDKEYRKKH</sequence>
<dbReference type="WBParaSite" id="GPLIN_000378400">
    <property type="protein sequence ID" value="GPLIN_000378400"/>
    <property type="gene ID" value="GPLIN_000378400"/>
</dbReference>
<dbReference type="AlphaFoldDB" id="A0A183BT48"/>
<feature type="signal peptide" evidence="1">
    <location>
        <begin position="1"/>
        <end position="40"/>
    </location>
</feature>
<evidence type="ECO:0000256" key="1">
    <source>
        <dbReference type="SAM" id="SignalP"/>
    </source>
</evidence>
<accession>A0A183BT48</accession>